<name>A0A4S8LEU2_DENBC</name>
<protein>
    <submittedName>
        <fullName evidence="1">Uncharacterized protein</fullName>
    </submittedName>
</protein>
<dbReference type="Gene3D" id="1.10.472.10">
    <property type="entry name" value="Cyclin-like"/>
    <property type="match status" value="1"/>
</dbReference>
<reference evidence="1 2" key="1">
    <citation type="journal article" date="2019" name="Nat. Ecol. Evol.">
        <title>Megaphylogeny resolves global patterns of mushroom evolution.</title>
        <authorList>
            <person name="Varga T."/>
            <person name="Krizsan K."/>
            <person name="Foldi C."/>
            <person name="Dima B."/>
            <person name="Sanchez-Garcia M."/>
            <person name="Sanchez-Ramirez S."/>
            <person name="Szollosi G.J."/>
            <person name="Szarkandi J.G."/>
            <person name="Papp V."/>
            <person name="Albert L."/>
            <person name="Andreopoulos W."/>
            <person name="Angelini C."/>
            <person name="Antonin V."/>
            <person name="Barry K.W."/>
            <person name="Bougher N.L."/>
            <person name="Buchanan P."/>
            <person name="Buyck B."/>
            <person name="Bense V."/>
            <person name="Catcheside P."/>
            <person name="Chovatia M."/>
            <person name="Cooper J."/>
            <person name="Damon W."/>
            <person name="Desjardin D."/>
            <person name="Finy P."/>
            <person name="Geml J."/>
            <person name="Haridas S."/>
            <person name="Hughes K."/>
            <person name="Justo A."/>
            <person name="Karasinski D."/>
            <person name="Kautmanova I."/>
            <person name="Kiss B."/>
            <person name="Kocsube S."/>
            <person name="Kotiranta H."/>
            <person name="LaButti K.M."/>
            <person name="Lechner B.E."/>
            <person name="Liimatainen K."/>
            <person name="Lipzen A."/>
            <person name="Lukacs Z."/>
            <person name="Mihaltcheva S."/>
            <person name="Morgado L.N."/>
            <person name="Niskanen T."/>
            <person name="Noordeloos M.E."/>
            <person name="Ohm R.A."/>
            <person name="Ortiz-Santana B."/>
            <person name="Ovrebo C."/>
            <person name="Racz N."/>
            <person name="Riley R."/>
            <person name="Savchenko A."/>
            <person name="Shiryaev A."/>
            <person name="Soop K."/>
            <person name="Spirin V."/>
            <person name="Szebenyi C."/>
            <person name="Tomsovsky M."/>
            <person name="Tulloss R.E."/>
            <person name="Uehling J."/>
            <person name="Grigoriev I.V."/>
            <person name="Vagvolgyi C."/>
            <person name="Papp T."/>
            <person name="Martin F.M."/>
            <person name="Miettinen O."/>
            <person name="Hibbett D.S."/>
            <person name="Nagy L.G."/>
        </authorList>
    </citation>
    <scope>NUCLEOTIDE SEQUENCE [LARGE SCALE GENOMIC DNA]</scope>
    <source>
        <strain evidence="1 2">CBS 962.96</strain>
    </source>
</reference>
<organism evidence="1 2">
    <name type="scientific">Dendrothele bispora (strain CBS 962.96)</name>
    <dbReference type="NCBI Taxonomy" id="1314807"/>
    <lineage>
        <taxon>Eukaryota</taxon>
        <taxon>Fungi</taxon>
        <taxon>Dikarya</taxon>
        <taxon>Basidiomycota</taxon>
        <taxon>Agaricomycotina</taxon>
        <taxon>Agaricomycetes</taxon>
        <taxon>Agaricomycetidae</taxon>
        <taxon>Agaricales</taxon>
        <taxon>Agaricales incertae sedis</taxon>
        <taxon>Dendrothele</taxon>
    </lineage>
</organism>
<evidence type="ECO:0000313" key="1">
    <source>
        <dbReference type="EMBL" id="THU87449.1"/>
    </source>
</evidence>
<evidence type="ECO:0000313" key="2">
    <source>
        <dbReference type="Proteomes" id="UP000297245"/>
    </source>
</evidence>
<dbReference type="EMBL" id="ML179449">
    <property type="protein sequence ID" value="THU87449.1"/>
    <property type="molecule type" value="Genomic_DNA"/>
</dbReference>
<dbReference type="OrthoDB" id="10266018at2759"/>
<sequence>MKRAHEQRGRGSKRTCWLRRSAVDGSGLKLGVGGNLLDVGDLGVGLVPVMSRDVVGLERLELSENALQMAWFIINDSYRSDSCLLYSPHLTAITTIYLTLVLNPSAQATINRLLSSFSADKAAESSPHSTEDPGLRYLLLIPD</sequence>
<proteinExistence type="predicted"/>
<dbReference type="SUPFAM" id="SSF47954">
    <property type="entry name" value="Cyclin-like"/>
    <property type="match status" value="1"/>
</dbReference>
<keyword evidence="2" id="KW-1185">Reference proteome</keyword>
<dbReference type="Proteomes" id="UP000297245">
    <property type="component" value="Unassembled WGS sequence"/>
</dbReference>
<gene>
    <name evidence="1" type="ORF">K435DRAFT_804286</name>
</gene>
<dbReference type="InterPro" id="IPR036915">
    <property type="entry name" value="Cyclin-like_sf"/>
</dbReference>
<dbReference type="AlphaFoldDB" id="A0A4S8LEU2"/>
<accession>A0A4S8LEU2</accession>